<dbReference type="InterPro" id="IPR036397">
    <property type="entry name" value="RNaseH_sf"/>
</dbReference>
<organism evidence="3 4">
    <name type="scientific">Bicyclus anynana</name>
    <name type="common">Squinting bush brown butterfly</name>
    <dbReference type="NCBI Taxonomy" id="110368"/>
    <lineage>
        <taxon>Eukaryota</taxon>
        <taxon>Metazoa</taxon>
        <taxon>Ecdysozoa</taxon>
        <taxon>Arthropoda</taxon>
        <taxon>Hexapoda</taxon>
        <taxon>Insecta</taxon>
        <taxon>Pterygota</taxon>
        <taxon>Neoptera</taxon>
        <taxon>Endopterygota</taxon>
        <taxon>Lepidoptera</taxon>
        <taxon>Glossata</taxon>
        <taxon>Ditrysia</taxon>
        <taxon>Papilionoidea</taxon>
        <taxon>Nymphalidae</taxon>
        <taxon>Satyrinae</taxon>
        <taxon>Satyrini</taxon>
        <taxon>Mycalesina</taxon>
        <taxon>Bicyclus</taxon>
    </lineage>
</organism>
<dbReference type="PROSITE" id="PS50878">
    <property type="entry name" value="RT_POL"/>
    <property type="match status" value="1"/>
</dbReference>
<dbReference type="Proteomes" id="UP001652582">
    <property type="component" value="Chromosome 26"/>
</dbReference>
<keyword evidence="4" id="KW-0808">Transferase</keyword>
<dbReference type="GO" id="GO:0003964">
    <property type="term" value="F:RNA-directed DNA polymerase activity"/>
    <property type="evidence" value="ECO:0007669"/>
    <property type="project" value="UniProtKB-KW"/>
</dbReference>
<dbReference type="Gene3D" id="3.30.420.10">
    <property type="entry name" value="Ribonuclease H-like superfamily/Ribonuclease H"/>
    <property type="match status" value="1"/>
</dbReference>
<evidence type="ECO:0000259" key="1">
    <source>
        <dbReference type="PROSITE" id="PS50878"/>
    </source>
</evidence>
<protein>
    <submittedName>
        <fullName evidence="4">RNA-directed DNA polymerase from mobile element jockey isoform X1</fullName>
    </submittedName>
</protein>
<dbReference type="CDD" id="cd01650">
    <property type="entry name" value="RT_nLTR_like"/>
    <property type="match status" value="1"/>
</dbReference>
<keyword evidence="4" id="KW-0695">RNA-directed DNA polymerase</keyword>
<dbReference type="CDD" id="cd09276">
    <property type="entry name" value="Rnase_HI_RT_non_LTR"/>
    <property type="match status" value="1"/>
</dbReference>
<feature type="domain" description="RNase H type-1" evidence="2">
    <location>
        <begin position="524"/>
        <end position="659"/>
    </location>
</feature>
<dbReference type="InterPro" id="IPR052560">
    <property type="entry name" value="RdDP_mobile_element"/>
</dbReference>
<keyword evidence="4" id="KW-0548">Nucleotidyltransferase</keyword>
<dbReference type="InterPro" id="IPR000477">
    <property type="entry name" value="RT_dom"/>
</dbReference>
<dbReference type="InterPro" id="IPR043502">
    <property type="entry name" value="DNA/RNA_pol_sf"/>
</dbReference>
<dbReference type="RefSeq" id="XP_052745701.1">
    <property type="nucleotide sequence ID" value="XM_052889741.1"/>
</dbReference>
<dbReference type="Gene3D" id="3.30.70.270">
    <property type="match status" value="1"/>
</dbReference>
<proteinExistence type="predicted"/>
<dbReference type="PANTHER" id="PTHR36688">
    <property type="entry name" value="ENDO/EXONUCLEASE/PHOSPHATASE DOMAIN-CONTAINING PROTEIN"/>
    <property type="match status" value="1"/>
</dbReference>
<gene>
    <name evidence="4" type="primary">LOC112045797</name>
</gene>
<dbReference type="SUPFAM" id="SSF53098">
    <property type="entry name" value="Ribonuclease H-like"/>
    <property type="match status" value="1"/>
</dbReference>
<evidence type="ECO:0000313" key="3">
    <source>
        <dbReference type="Proteomes" id="UP001652582"/>
    </source>
</evidence>
<feature type="domain" description="Reverse transcriptase" evidence="1">
    <location>
        <begin position="49"/>
        <end position="319"/>
    </location>
</feature>
<dbReference type="InterPro" id="IPR012337">
    <property type="entry name" value="RNaseH-like_sf"/>
</dbReference>
<sequence>MDALFSFAELQIALSGLKDSAPGEDGVPYSFLVKLNDKSKHCFLNMINYFFEKGFIPVAWKTQLVIPILKSGKNPSDPNSYRPIALSSTLVKVMEILLKNRLEWLMESRGMLAPSQFGFRKGLSTADSLSILTTDIRTAFGRGEYLVGIFLDIASAYDNVILPSLRQKLLQLSVPPRMTHFICNLLSGRSVVLKHQSTFLPPRLVWKGLPQGSVLSPLLYSLYTHDLELSVNNFCNILQYADDIVLYHSSSSVDELHLRLNSALYYLSQWLSDHGLSLAVDKCQAVVFTRKRSIPTFNFSLEEQPINLIDKAKFLGIILDRKLNGFAHSQYISRKCEKGINVLRAVAGVWWGAHAYSLKLLYNALVRSHIDYCSFILDPLNKTTSELLNRIQYRSLRIVLGAMKSSPTNALQVECVDPPLHLRRQYLCDRFISKTLQLSSHPLWSKLTQLSEVLRPSNPPSCLLNSFDKFNNLPHPLSSSPTNPLYSTSYEALVYNPPVITDLGLIKEAPDTNTKFQEIVHQNWSNYLFIYTDASKLSPESYVGAACWVPKYKIVLQFKCPPETSVFTGEAVALLEAILFARSHNIKQTVIFTDSLSCLYSIRENPFRSKSKFPIILQIREALFSCHLMGLSIFLAWIPSHSGISGNESADSCAKAAVQLGSLEHFKNYSHDLNTLAKNYLDKSWQSFWNQSKTIKEM</sequence>
<dbReference type="Pfam" id="PF00078">
    <property type="entry name" value="RVT_1"/>
    <property type="match status" value="1"/>
</dbReference>
<dbReference type="SUPFAM" id="SSF56672">
    <property type="entry name" value="DNA/RNA polymerases"/>
    <property type="match status" value="1"/>
</dbReference>
<dbReference type="InterPro" id="IPR043128">
    <property type="entry name" value="Rev_trsase/Diguanyl_cyclase"/>
</dbReference>
<dbReference type="InterPro" id="IPR002156">
    <property type="entry name" value="RNaseH_domain"/>
</dbReference>
<dbReference type="Pfam" id="PF00075">
    <property type="entry name" value="RNase_H"/>
    <property type="match status" value="1"/>
</dbReference>
<dbReference type="PANTHER" id="PTHR36688:SF1">
    <property type="entry name" value="ENDONUCLEASE_EXONUCLEASE_PHOSPHATASE DOMAIN-CONTAINING PROTEIN"/>
    <property type="match status" value="1"/>
</dbReference>
<evidence type="ECO:0000313" key="4">
    <source>
        <dbReference type="RefSeq" id="XP_052745701.1"/>
    </source>
</evidence>
<keyword evidence="3" id="KW-1185">Reference proteome</keyword>
<dbReference type="GeneID" id="112045797"/>
<evidence type="ECO:0000259" key="2">
    <source>
        <dbReference type="PROSITE" id="PS50879"/>
    </source>
</evidence>
<accession>A0ABM3M2H2</accession>
<name>A0ABM3M2H2_BICAN</name>
<dbReference type="PROSITE" id="PS50879">
    <property type="entry name" value="RNASE_H_1"/>
    <property type="match status" value="1"/>
</dbReference>
<reference evidence="4" key="1">
    <citation type="submission" date="2025-08" db="UniProtKB">
        <authorList>
            <consortium name="RefSeq"/>
        </authorList>
    </citation>
    <scope>IDENTIFICATION</scope>
</reference>